<accession>A0A6J7WTL4</accession>
<reference evidence="1" key="1">
    <citation type="submission" date="2020-05" db="EMBL/GenBank/DDBJ databases">
        <authorList>
            <person name="Chiriac C."/>
            <person name="Salcher M."/>
            <person name="Ghai R."/>
            <person name="Kavagutti S V."/>
        </authorList>
    </citation>
    <scope>NUCLEOTIDE SEQUENCE</scope>
</reference>
<dbReference type="EMBL" id="LR798287">
    <property type="protein sequence ID" value="CAB5221087.1"/>
    <property type="molecule type" value="Genomic_DNA"/>
</dbReference>
<name>A0A6J7WTL4_9CAUD</name>
<proteinExistence type="predicted"/>
<evidence type="ECO:0000313" key="1">
    <source>
        <dbReference type="EMBL" id="CAB5221087.1"/>
    </source>
</evidence>
<gene>
    <name evidence="1" type="ORF">UFOVP245_70</name>
</gene>
<protein>
    <submittedName>
        <fullName evidence="1">Uncharacterized protein</fullName>
    </submittedName>
</protein>
<sequence length="63" mass="7726">MSTWTDLDVAEYDAWLNEHDLAFQMNYKPWMSFKQLFNRIVSEFGLNPINEDYLYSLWEQNKK</sequence>
<organism evidence="1">
    <name type="scientific">uncultured Caudovirales phage</name>
    <dbReference type="NCBI Taxonomy" id="2100421"/>
    <lineage>
        <taxon>Viruses</taxon>
        <taxon>Duplodnaviria</taxon>
        <taxon>Heunggongvirae</taxon>
        <taxon>Uroviricota</taxon>
        <taxon>Caudoviricetes</taxon>
        <taxon>Peduoviridae</taxon>
        <taxon>Maltschvirus</taxon>
        <taxon>Maltschvirus maltsch</taxon>
    </lineage>
</organism>